<dbReference type="AlphaFoldDB" id="A0A397TL20"/>
<evidence type="ECO:0008006" key="3">
    <source>
        <dbReference type="Google" id="ProtNLM"/>
    </source>
</evidence>
<organism evidence="1 2">
    <name type="scientific">Glomus cerebriforme</name>
    <dbReference type="NCBI Taxonomy" id="658196"/>
    <lineage>
        <taxon>Eukaryota</taxon>
        <taxon>Fungi</taxon>
        <taxon>Fungi incertae sedis</taxon>
        <taxon>Mucoromycota</taxon>
        <taxon>Glomeromycotina</taxon>
        <taxon>Glomeromycetes</taxon>
        <taxon>Glomerales</taxon>
        <taxon>Glomeraceae</taxon>
        <taxon>Glomus</taxon>
    </lineage>
</organism>
<evidence type="ECO:0000313" key="2">
    <source>
        <dbReference type="Proteomes" id="UP000265703"/>
    </source>
</evidence>
<dbReference type="OrthoDB" id="2331817at2759"/>
<dbReference type="Gene3D" id="3.80.10.10">
    <property type="entry name" value="Ribonuclease Inhibitor"/>
    <property type="match status" value="1"/>
</dbReference>
<sequence>MMAHLIEDCLIVIFDELRKDPSSLYSCILVNRFWCRMAMPILWKNPLEFKSIFNKENHKFYNLMISLLPRTSRQLLFDDDIELSLPTISKQPLFNYINFLSIISPKFIDGMIAMLKNERREFNESQLEPEIYKLFINNCKNAKEFYWKTLQPISQYEGASSCFSKLRTLRIEFQIVTSTALFGMAQICQNVEELKIYNCYGDNSGLTNFIDIQKNLKSLCLTFKDSKNQSKQLSEVIERKASTLKKLVIKPFITSLSPKFLPSLINLEYLKLNDESYNANICEWKKYLSIASLPNLQYLKIKMITSWNYFELIEKSLGNILEIKIYRTHNQDPLCTEKLIETIAKNCPKIKKLTIDAELENLNGIKEIFSNCRQLRMINFSTNNDENLNCDKLLEILTNSSSKTLCEFYFIGNWNFTIEGLENFFKSWRNTRKPLLINMYTGEKNYLEDKYRNVVKKYYDEEVIKETNLLEYEGDVKFFVN</sequence>
<dbReference type="Proteomes" id="UP000265703">
    <property type="component" value="Unassembled WGS sequence"/>
</dbReference>
<dbReference type="SUPFAM" id="SSF52047">
    <property type="entry name" value="RNI-like"/>
    <property type="match status" value="1"/>
</dbReference>
<comment type="caution">
    <text evidence="1">The sequence shown here is derived from an EMBL/GenBank/DDBJ whole genome shotgun (WGS) entry which is preliminary data.</text>
</comment>
<keyword evidence="2" id="KW-1185">Reference proteome</keyword>
<protein>
    <recommendedName>
        <fullName evidence="3">F-box domain-containing protein</fullName>
    </recommendedName>
</protein>
<accession>A0A397TL20</accession>
<reference evidence="1 2" key="1">
    <citation type="submission" date="2018-06" db="EMBL/GenBank/DDBJ databases">
        <title>Comparative genomics reveals the genomic features of Rhizophagus irregularis, R. cerebriforme, R. diaphanum and Gigaspora rosea, and their symbiotic lifestyle signature.</title>
        <authorList>
            <person name="Morin E."/>
            <person name="San Clemente H."/>
            <person name="Chen E.C.H."/>
            <person name="De La Providencia I."/>
            <person name="Hainaut M."/>
            <person name="Kuo A."/>
            <person name="Kohler A."/>
            <person name="Murat C."/>
            <person name="Tang N."/>
            <person name="Roy S."/>
            <person name="Loubradou J."/>
            <person name="Henrissat B."/>
            <person name="Grigoriev I.V."/>
            <person name="Corradi N."/>
            <person name="Roux C."/>
            <person name="Martin F.M."/>
        </authorList>
    </citation>
    <scope>NUCLEOTIDE SEQUENCE [LARGE SCALE GENOMIC DNA]</scope>
    <source>
        <strain evidence="1 2">DAOM 227022</strain>
    </source>
</reference>
<evidence type="ECO:0000313" key="1">
    <source>
        <dbReference type="EMBL" id="RIA98933.1"/>
    </source>
</evidence>
<name>A0A397TL20_9GLOM</name>
<dbReference type="EMBL" id="QKYT01000009">
    <property type="protein sequence ID" value="RIA98933.1"/>
    <property type="molecule type" value="Genomic_DNA"/>
</dbReference>
<dbReference type="InterPro" id="IPR032675">
    <property type="entry name" value="LRR_dom_sf"/>
</dbReference>
<gene>
    <name evidence="1" type="ORF">C1645_866145</name>
</gene>
<proteinExistence type="predicted"/>